<dbReference type="GO" id="GO:0006083">
    <property type="term" value="P:acetate metabolic process"/>
    <property type="evidence" value="ECO:0007669"/>
    <property type="project" value="InterPro"/>
</dbReference>
<protein>
    <submittedName>
        <fullName evidence="2">Acyl-CoA hydrolase</fullName>
    </submittedName>
</protein>
<dbReference type="OrthoDB" id="9801795at2"/>
<proteinExistence type="predicted"/>
<dbReference type="InterPro" id="IPR038460">
    <property type="entry name" value="AcetylCoA_hyd_C_sf"/>
</dbReference>
<comment type="caution">
    <text evidence="2">The sequence shown here is derived from an EMBL/GenBank/DDBJ whole genome shotgun (WGS) entry which is preliminary data.</text>
</comment>
<dbReference type="RefSeq" id="WP_133883076.1">
    <property type="nucleotide sequence ID" value="NZ_MWIN01000009.1"/>
</dbReference>
<sequence>MPDILTLEHVIARFKPGMTVFVPGMSGESLALYDALKQSPEAANGVRFVGVHFPGINRSDYLGLHPAAQQRSCFMLPGLRAGLMDGRAQLLAVDYPAVFRDLESLSPQVDIAFAQLSPPDAQGLCSLGVSADFHAAVWARARQRIGHINPRLPRTRGSFSVRYADLDAVFDTEQDVLTYDGGTPNEAMRAHGALVAGLVRDGDTLEFGVGKLQAGILGALSGHRNLRVWSGMASTPVLDLLDRGVIAGRESVSIGVALGDRSLYERAALDDTFFFRPVSETHDVCRIAAIPRFVAINSGVEVDLFGQVNADSMNGRLVAGVGGLPAFVAGASLSEGGRSIIALPAATDDGKYSRIVPRLSGSGLVALPRHTADTVVTEHGVAELRGLDIHGRARALIAVAAPAMRESLAAAWTELSRAL</sequence>
<dbReference type="Gene3D" id="3.30.750.70">
    <property type="entry name" value="4-hydroxybutyrate coenzyme like domains"/>
    <property type="match status" value="1"/>
</dbReference>
<dbReference type="GO" id="GO:0008775">
    <property type="term" value="F:acetate CoA-transferase activity"/>
    <property type="evidence" value="ECO:0007669"/>
    <property type="project" value="InterPro"/>
</dbReference>
<dbReference type="Gene3D" id="3.40.1080.20">
    <property type="entry name" value="Acetyl-CoA hydrolase/transferase C-terminal domain"/>
    <property type="match status" value="1"/>
</dbReference>
<dbReference type="EMBL" id="SOBT01000010">
    <property type="protein sequence ID" value="TDU26920.1"/>
    <property type="molecule type" value="Genomic_DNA"/>
</dbReference>
<dbReference type="PANTHER" id="PTHR21432">
    <property type="entry name" value="ACETYL-COA HYDROLASE-RELATED"/>
    <property type="match status" value="1"/>
</dbReference>
<keyword evidence="3" id="KW-1185">Reference proteome</keyword>
<gene>
    <name evidence="2" type="ORF">DFR24_3952</name>
</gene>
<organism evidence="2 3">
    <name type="scientific">Panacagrimonas perspica</name>
    <dbReference type="NCBI Taxonomy" id="381431"/>
    <lineage>
        <taxon>Bacteria</taxon>
        <taxon>Pseudomonadati</taxon>
        <taxon>Pseudomonadota</taxon>
        <taxon>Gammaproteobacteria</taxon>
        <taxon>Nevskiales</taxon>
        <taxon>Nevskiaceae</taxon>
        <taxon>Panacagrimonas</taxon>
    </lineage>
</organism>
<dbReference type="InterPro" id="IPR026888">
    <property type="entry name" value="AcetylCoA_hyd_C"/>
</dbReference>
<dbReference type="AlphaFoldDB" id="A0A4S3K6A1"/>
<accession>A0A4S3K6A1</accession>
<dbReference type="InterPro" id="IPR046433">
    <property type="entry name" value="ActCoA_hydro"/>
</dbReference>
<evidence type="ECO:0000313" key="3">
    <source>
        <dbReference type="Proteomes" id="UP000295341"/>
    </source>
</evidence>
<name>A0A4S3K6A1_9GAMM</name>
<feature type="domain" description="Acetyl-CoA hydrolase/transferase C-terminal" evidence="1">
    <location>
        <begin position="259"/>
        <end position="410"/>
    </location>
</feature>
<dbReference type="InterPro" id="IPR037171">
    <property type="entry name" value="NagB/RpiA_transferase-like"/>
</dbReference>
<dbReference type="GO" id="GO:0016787">
    <property type="term" value="F:hydrolase activity"/>
    <property type="evidence" value="ECO:0007669"/>
    <property type="project" value="UniProtKB-KW"/>
</dbReference>
<dbReference type="Proteomes" id="UP000295341">
    <property type="component" value="Unassembled WGS sequence"/>
</dbReference>
<reference evidence="2 3" key="1">
    <citation type="submission" date="2019-03" db="EMBL/GenBank/DDBJ databases">
        <title>Genomic Encyclopedia of Type Strains, Phase IV (KMG-IV): sequencing the most valuable type-strain genomes for metagenomic binning, comparative biology and taxonomic classification.</title>
        <authorList>
            <person name="Goeker M."/>
        </authorList>
    </citation>
    <scope>NUCLEOTIDE SEQUENCE [LARGE SCALE GENOMIC DNA]</scope>
    <source>
        <strain evidence="2 3">DSM 26377</strain>
    </source>
</reference>
<evidence type="ECO:0000313" key="2">
    <source>
        <dbReference type="EMBL" id="TDU26920.1"/>
    </source>
</evidence>
<evidence type="ECO:0000259" key="1">
    <source>
        <dbReference type="Pfam" id="PF13336"/>
    </source>
</evidence>
<dbReference type="Gene3D" id="3.40.1080.10">
    <property type="entry name" value="Glutaconate Coenzyme A-transferase"/>
    <property type="match status" value="1"/>
</dbReference>
<dbReference type="SUPFAM" id="SSF100950">
    <property type="entry name" value="NagB/RpiA/CoA transferase-like"/>
    <property type="match status" value="2"/>
</dbReference>
<keyword evidence="2" id="KW-0378">Hydrolase</keyword>
<dbReference type="PANTHER" id="PTHR21432:SF20">
    <property type="entry name" value="ACETYL-COA HYDROLASE"/>
    <property type="match status" value="1"/>
</dbReference>
<dbReference type="Pfam" id="PF13336">
    <property type="entry name" value="AcetylCoA_hyd_C"/>
    <property type="match status" value="1"/>
</dbReference>